<organism evidence="1">
    <name type="scientific">Rhizophora mucronata</name>
    <name type="common">Asiatic mangrove</name>
    <dbReference type="NCBI Taxonomy" id="61149"/>
    <lineage>
        <taxon>Eukaryota</taxon>
        <taxon>Viridiplantae</taxon>
        <taxon>Streptophyta</taxon>
        <taxon>Embryophyta</taxon>
        <taxon>Tracheophyta</taxon>
        <taxon>Spermatophyta</taxon>
        <taxon>Magnoliopsida</taxon>
        <taxon>eudicotyledons</taxon>
        <taxon>Gunneridae</taxon>
        <taxon>Pentapetalae</taxon>
        <taxon>rosids</taxon>
        <taxon>fabids</taxon>
        <taxon>Malpighiales</taxon>
        <taxon>Rhizophoraceae</taxon>
        <taxon>Rhizophora</taxon>
    </lineage>
</organism>
<sequence length="105" mass="12951">MFNDLRVLQYFRKKHTLKSLGYYRLKGKCASSHMKLDRKKCRLTERWQQKQYQMYLHLLTNTRTLNKQMIDCRKLCLLHKDKSRLISFCKMLLPNNFRHTKKVRN</sequence>
<dbReference type="EMBL" id="GGEC01091921">
    <property type="protein sequence ID" value="MBX72405.1"/>
    <property type="molecule type" value="Transcribed_RNA"/>
</dbReference>
<dbReference type="AlphaFoldDB" id="A0A2P2QZK8"/>
<proteinExistence type="predicted"/>
<evidence type="ECO:0000313" key="1">
    <source>
        <dbReference type="EMBL" id="MBX72405.1"/>
    </source>
</evidence>
<protein>
    <submittedName>
        <fullName evidence="1">Uncharacterized protein</fullName>
    </submittedName>
</protein>
<reference evidence="1" key="1">
    <citation type="submission" date="2018-02" db="EMBL/GenBank/DDBJ databases">
        <title>Rhizophora mucronata_Transcriptome.</title>
        <authorList>
            <person name="Meera S.P."/>
            <person name="Sreeshan A."/>
            <person name="Augustine A."/>
        </authorList>
    </citation>
    <scope>NUCLEOTIDE SEQUENCE</scope>
    <source>
        <tissue evidence="1">Leaf</tissue>
    </source>
</reference>
<accession>A0A2P2QZK8</accession>
<name>A0A2P2QZK8_RHIMU</name>